<evidence type="ECO:0000313" key="7">
    <source>
        <dbReference type="EMBL" id="CAB4938708.1"/>
    </source>
</evidence>
<gene>
    <name evidence="3" type="ORF">UFOPK2510_00375</name>
    <name evidence="4" type="ORF">UFOPK2718_00260</name>
    <name evidence="5" type="ORF">UFOPK2936_00565</name>
    <name evidence="6" type="ORF">UFOPK3328_00909</name>
    <name evidence="7" type="ORF">UFOPK3779_00370</name>
    <name evidence="8" type="ORF">UFOPK3913_01510</name>
    <name evidence="2" type="ORF">UFOPK4107_00105</name>
</gene>
<dbReference type="PRINTS" id="PR00111">
    <property type="entry name" value="ABHYDROLASE"/>
</dbReference>
<dbReference type="InterPro" id="IPR029058">
    <property type="entry name" value="AB_hydrolase_fold"/>
</dbReference>
<evidence type="ECO:0000313" key="6">
    <source>
        <dbReference type="EMBL" id="CAB4868461.1"/>
    </source>
</evidence>
<feature type="domain" description="AB hydrolase-1" evidence="1">
    <location>
        <begin position="17"/>
        <end position="255"/>
    </location>
</feature>
<name>A0A6J6R4R6_9ZZZZ</name>
<dbReference type="SUPFAM" id="SSF53474">
    <property type="entry name" value="alpha/beta-Hydrolases"/>
    <property type="match status" value="1"/>
</dbReference>
<dbReference type="EMBL" id="CAFBLD010000005">
    <property type="protein sequence ID" value="CAB4868461.1"/>
    <property type="molecule type" value="Genomic_DNA"/>
</dbReference>
<evidence type="ECO:0000313" key="3">
    <source>
        <dbReference type="EMBL" id="CAB4686485.1"/>
    </source>
</evidence>
<evidence type="ECO:0000313" key="5">
    <source>
        <dbReference type="EMBL" id="CAB4776629.1"/>
    </source>
</evidence>
<reference evidence="4" key="1">
    <citation type="submission" date="2020-05" db="EMBL/GenBank/DDBJ databases">
        <authorList>
            <person name="Chiriac C."/>
            <person name="Salcher M."/>
            <person name="Ghai R."/>
            <person name="Kavagutti S V."/>
        </authorList>
    </citation>
    <scope>NUCLEOTIDE SEQUENCE</scope>
</reference>
<dbReference type="Gene3D" id="3.40.50.1820">
    <property type="entry name" value="alpha/beta hydrolase"/>
    <property type="match status" value="1"/>
</dbReference>
<dbReference type="Pfam" id="PF12697">
    <property type="entry name" value="Abhydrolase_6"/>
    <property type="match status" value="1"/>
</dbReference>
<dbReference type="AlphaFoldDB" id="A0A6J6R4R6"/>
<organism evidence="4">
    <name type="scientific">freshwater metagenome</name>
    <dbReference type="NCBI Taxonomy" id="449393"/>
    <lineage>
        <taxon>unclassified sequences</taxon>
        <taxon>metagenomes</taxon>
        <taxon>ecological metagenomes</taxon>
    </lineage>
</organism>
<dbReference type="EMBL" id="CAFBOC010000026">
    <property type="protein sequence ID" value="CAB4986546.1"/>
    <property type="molecule type" value="Genomic_DNA"/>
</dbReference>
<protein>
    <submittedName>
        <fullName evidence="4">Unannotated protein</fullName>
    </submittedName>
</protein>
<proteinExistence type="predicted"/>
<evidence type="ECO:0000259" key="1">
    <source>
        <dbReference type="Pfam" id="PF12697"/>
    </source>
</evidence>
<evidence type="ECO:0000313" key="4">
    <source>
        <dbReference type="EMBL" id="CAB4718112.1"/>
    </source>
</evidence>
<dbReference type="EMBL" id="CAEZXO010000002">
    <property type="protein sequence ID" value="CAB4686485.1"/>
    <property type="molecule type" value="Genomic_DNA"/>
</dbReference>
<accession>A0A6J6R4R6</accession>
<dbReference type="EMBL" id="CAESAE010000001">
    <property type="protein sequence ID" value="CAB4330191.1"/>
    <property type="molecule type" value="Genomic_DNA"/>
</dbReference>
<dbReference type="PANTHER" id="PTHR43689">
    <property type="entry name" value="HYDROLASE"/>
    <property type="match status" value="1"/>
</dbReference>
<evidence type="ECO:0000313" key="8">
    <source>
        <dbReference type="EMBL" id="CAB4986546.1"/>
    </source>
</evidence>
<dbReference type="EMBL" id="CAEZYM010000002">
    <property type="protein sequence ID" value="CAB4718112.1"/>
    <property type="molecule type" value="Genomic_DNA"/>
</dbReference>
<sequence length="265" mass="29076">MLLTSKVYPSRSSTYPLLLIHGMGSASTAWKTIAPNLEKLFTVVTIDLPGHGETPLDKSQLMDPQSLALAVIQTMKTHGYERFHVVGNSLGGWVALEMAVLKPEAIASITGLAPAGLWLAPYNARYPGTAIARMLANGLKVVSPMLLHYEWARKIGFESVSPRWKEFSYETCLDATLAMATSAGYYPAWDAMLKKRFDGQIKSSIPITVIFGDEDRTLPTATSQEKSLVPAHTRWINVAQCGHAPMWDHPALIVEEIIKTTGIKP</sequence>
<dbReference type="InterPro" id="IPR000073">
    <property type="entry name" value="AB_hydrolase_1"/>
</dbReference>
<evidence type="ECO:0000313" key="2">
    <source>
        <dbReference type="EMBL" id="CAB4330191.1"/>
    </source>
</evidence>
<dbReference type="EMBL" id="CAFBNH010000002">
    <property type="protein sequence ID" value="CAB4938708.1"/>
    <property type="molecule type" value="Genomic_DNA"/>
</dbReference>
<dbReference type="PANTHER" id="PTHR43689:SF8">
    <property type="entry name" value="ALPHA_BETA-HYDROLASES SUPERFAMILY PROTEIN"/>
    <property type="match status" value="1"/>
</dbReference>
<dbReference type="EMBL" id="CAEZZW010000002">
    <property type="protein sequence ID" value="CAB4776629.1"/>
    <property type="molecule type" value="Genomic_DNA"/>
</dbReference>